<dbReference type="GeneID" id="302270652"/>
<accession>A0A378QK70</accession>
<reference evidence="1 2" key="1">
    <citation type="submission" date="2018-06" db="EMBL/GenBank/DDBJ databases">
        <authorList>
            <consortium name="Pathogen Informatics"/>
            <person name="Doyle S."/>
        </authorList>
    </citation>
    <scope>NUCLEOTIDE SEQUENCE [LARGE SCALE GENOMIC DNA]</scope>
    <source>
        <strain evidence="1 2">NCTC7911</strain>
    </source>
</reference>
<sequence length="312" mass="36409">MIRLLFVLVVFIIGVVGLQACHADSPPNPPPQTVTLHFGHQGVRDFYAYTHGTSDDYPEIMSFYELDWGLDNPGTIHLNHFDSTTTISNVNWVMGTKNSRHTHGIGGLDVHADLSKTQYATAEQAYQDYVALITAFKKAGWQQYFEPQNARIAKEDNVKILTYDNPDDVPDDRYVLYTGYSSDSLTPLTFEEWRQVIEGQKYKFSLNLNLYLRDVVLHINIQEWQTKPNPIPSQPDLKYYKVRYEFNTAKYEFYRAIRGDTIEELKQDYDDEYETNKSIRQKYETRAKNAGFRINESYQDPDMWQYIIEPAY</sequence>
<proteinExistence type="predicted"/>
<evidence type="ECO:0000313" key="2">
    <source>
        <dbReference type="Proteomes" id="UP000254107"/>
    </source>
</evidence>
<dbReference type="EMBL" id="UGQC01000001">
    <property type="protein sequence ID" value="STZ00704.1"/>
    <property type="molecule type" value="Genomic_DNA"/>
</dbReference>
<organism evidence="1 2">
    <name type="scientific">Moraxella lacunata</name>
    <dbReference type="NCBI Taxonomy" id="477"/>
    <lineage>
        <taxon>Bacteria</taxon>
        <taxon>Pseudomonadati</taxon>
        <taxon>Pseudomonadota</taxon>
        <taxon>Gammaproteobacteria</taxon>
        <taxon>Moraxellales</taxon>
        <taxon>Moraxellaceae</taxon>
        <taxon>Moraxella</taxon>
    </lineage>
</organism>
<protein>
    <submittedName>
        <fullName evidence="1">Uncharacterized protein</fullName>
    </submittedName>
</protein>
<dbReference type="RefSeq" id="WP_115247941.1">
    <property type="nucleotide sequence ID" value="NZ_UGQC01000001.1"/>
</dbReference>
<keyword evidence="2" id="KW-1185">Reference proteome</keyword>
<dbReference type="AlphaFoldDB" id="A0A378QK70"/>
<dbReference type="Proteomes" id="UP000254107">
    <property type="component" value="Unassembled WGS sequence"/>
</dbReference>
<name>A0A378QK70_MORLA</name>
<gene>
    <name evidence="1" type="ORF">NCTC7911_02114</name>
</gene>
<dbReference type="PROSITE" id="PS51257">
    <property type="entry name" value="PROKAR_LIPOPROTEIN"/>
    <property type="match status" value="1"/>
</dbReference>
<evidence type="ECO:0000313" key="1">
    <source>
        <dbReference type="EMBL" id="STZ00704.1"/>
    </source>
</evidence>